<dbReference type="InterPro" id="IPR004709">
    <property type="entry name" value="NaH_exchanger"/>
</dbReference>
<keyword evidence="4" id="KW-0050">Antiport</keyword>
<keyword evidence="3" id="KW-0813">Transport</keyword>
<feature type="transmembrane region" description="Helical" evidence="12">
    <location>
        <begin position="161"/>
        <end position="179"/>
    </location>
</feature>
<dbReference type="RefSeq" id="WP_090365067.1">
    <property type="nucleotide sequence ID" value="NZ_FNEM01000006.1"/>
</dbReference>
<evidence type="ECO:0000256" key="12">
    <source>
        <dbReference type="SAM" id="Phobius"/>
    </source>
</evidence>
<evidence type="ECO:0000256" key="1">
    <source>
        <dbReference type="ARBA" id="ARBA00004651"/>
    </source>
</evidence>
<keyword evidence="8" id="KW-0915">Sodium</keyword>
<feature type="transmembrane region" description="Helical" evidence="12">
    <location>
        <begin position="6"/>
        <end position="24"/>
    </location>
</feature>
<feature type="transmembrane region" description="Helical" evidence="12">
    <location>
        <begin position="304"/>
        <end position="330"/>
    </location>
</feature>
<evidence type="ECO:0000256" key="6">
    <source>
        <dbReference type="ARBA" id="ARBA00022692"/>
    </source>
</evidence>
<evidence type="ECO:0000256" key="10">
    <source>
        <dbReference type="ARBA" id="ARBA00023136"/>
    </source>
</evidence>
<dbReference type="AlphaFoldDB" id="A0A1G8SGC3"/>
<feature type="transmembrane region" description="Helical" evidence="12">
    <location>
        <begin position="90"/>
        <end position="113"/>
    </location>
</feature>
<evidence type="ECO:0000256" key="2">
    <source>
        <dbReference type="ARBA" id="ARBA00007367"/>
    </source>
</evidence>
<dbReference type="Gene3D" id="6.10.140.1330">
    <property type="match status" value="1"/>
</dbReference>
<dbReference type="Pfam" id="PF00999">
    <property type="entry name" value="Na_H_Exchanger"/>
    <property type="match status" value="1"/>
</dbReference>
<feature type="transmembrane region" description="Helical" evidence="12">
    <location>
        <begin position="219"/>
        <end position="239"/>
    </location>
</feature>
<proteinExistence type="inferred from homology"/>
<feature type="transmembrane region" description="Helical" evidence="12">
    <location>
        <begin position="185"/>
        <end position="212"/>
    </location>
</feature>
<feature type="transmembrane region" description="Helical" evidence="12">
    <location>
        <begin position="31"/>
        <end position="49"/>
    </location>
</feature>
<evidence type="ECO:0000256" key="7">
    <source>
        <dbReference type="ARBA" id="ARBA00022989"/>
    </source>
</evidence>
<comment type="similarity">
    <text evidence="2">Belongs to the monovalent cation:proton antiporter 1 (CPA1) transporter (TC 2.A.36) family.</text>
</comment>
<keyword evidence="9" id="KW-0406">Ion transport</keyword>
<dbReference type="OrthoDB" id="9774146at2"/>
<comment type="subcellular location">
    <subcellularLocation>
        <location evidence="1">Cell membrane</location>
        <topology evidence="1">Multi-pass membrane protein</topology>
    </subcellularLocation>
</comment>
<dbReference type="GO" id="GO:0015385">
    <property type="term" value="F:sodium:proton antiporter activity"/>
    <property type="evidence" value="ECO:0007669"/>
    <property type="project" value="InterPro"/>
</dbReference>
<feature type="transmembrane region" description="Helical" evidence="12">
    <location>
        <begin position="277"/>
        <end position="298"/>
    </location>
</feature>
<keyword evidence="11" id="KW-0739">Sodium transport</keyword>
<feature type="transmembrane region" description="Helical" evidence="12">
    <location>
        <begin position="369"/>
        <end position="390"/>
    </location>
</feature>
<dbReference type="GO" id="GO:0005886">
    <property type="term" value="C:plasma membrane"/>
    <property type="evidence" value="ECO:0007669"/>
    <property type="project" value="UniProtKB-SubCell"/>
</dbReference>
<feature type="transmembrane region" description="Helical" evidence="12">
    <location>
        <begin position="119"/>
        <end position="140"/>
    </location>
</feature>
<evidence type="ECO:0000256" key="8">
    <source>
        <dbReference type="ARBA" id="ARBA00023053"/>
    </source>
</evidence>
<dbReference type="InterPro" id="IPR006153">
    <property type="entry name" value="Cation/H_exchanger_TM"/>
</dbReference>
<evidence type="ECO:0000256" key="9">
    <source>
        <dbReference type="ARBA" id="ARBA00023065"/>
    </source>
</evidence>
<dbReference type="EMBL" id="FNEM01000006">
    <property type="protein sequence ID" value="SDJ28299.1"/>
    <property type="molecule type" value="Genomic_DNA"/>
</dbReference>
<evidence type="ECO:0000256" key="11">
    <source>
        <dbReference type="ARBA" id="ARBA00023201"/>
    </source>
</evidence>
<accession>A0A1G8SGC3</accession>
<evidence type="ECO:0000259" key="13">
    <source>
        <dbReference type="Pfam" id="PF00999"/>
    </source>
</evidence>
<dbReference type="PANTHER" id="PTHR10110:SF195">
    <property type="entry name" value="NA(+)_H(+) ANTIPORTER NHAS2"/>
    <property type="match status" value="1"/>
</dbReference>
<feature type="transmembrane region" description="Helical" evidence="12">
    <location>
        <begin position="245"/>
        <end position="265"/>
    </location>
</feature>
<feature type="transmembrane region" description="Helical" evidence="12">
    <location>
        <begin position="61"/>
        <end position="78"/>
    </location>
</feature>
<gene>
    <name evidence="14" type="ORF">SAMN04488540_106176</name>
</gene>
<name>A0A1G8SGC3_9GAMM</name>
<dbReference type="GO" id="GO:0051453">
    <property type="term" value="P:regulation of intracellular pH"/>
    <property type="evidence" value="ECO:0007669"/>
    <property type="project" value="TreeGrafter"/>
</dbReference>
<dbReference type="InterPro" id="IPR018422">
    <property type="entry name" value="Cation/H_exchanger_CPA1"/>
</dbReference>
<evidence type="ECO:0000313" key="14">
    <source>
        <dbReference type="EMBL" id="SDJ28299.1"/>
    </source>
</evidence>
<feature type="transmembrane region" description="Helical" evidence="12">
    <location>
        <begin position="342"/>
        <end position="363"/>
    </location>
</feature>
<organism evidence="14 15">
    <name type="scientific">Ferrimonas sediminum</name>
    <dbReference type="NCBI Taxonomy" id="718193"/>
    <lineage>
        <taxon>Bacteria</taxon>
        <taxon>Pseudomonadati</taxon>
        <taxon>Pseudomonadota</taxon>
        <taxon>Gammaproteobacteria</taxon>
        <taxon>Alteromonadales</taxon>
        <taxon>Ferrimonadaceae</taxon>
        <taxon>Ferrimonas</taxon>
    </lineage>
</organism>
<dbReference type="Proteomes" id="UP000199527">
    <property type="component" value="Unassembled WGS sequence"/>
</dbReference>
<protein>
    <submittedName>
        <fullName evidence="14">Sodium/proton antiporter, CPA1 family</fullName>
    </submittedName>
</protein>
<keyword evidence="15" id="KW-1185">Reference proteome</keyword>
<reference evidence="15" key="1">
    <citation type="submission" date="2016-10" db="EMBL/GenBank/DDBJ databases">
        <authorList>
            <person name="Varghese N."/>
            <person name="Submissions S."/>
        </authorList>
    </citation>
    <scope>NUCLEOTIDE SEQUENCE [LARGE SCALE GENOMIC DNA]</scope>
    <source>
        <strain evidence="15">DSM 23317</strain>
    </source>
</reference>
<evidence type="ECO:0000256" key="5">
    <source>
        <dbReference type="ARBA" id="ARBA00022475"/>
    </source>
</evidence>
<evidence type="ECO:0000256" key="3">
    <source>
        <dbReference type="ARBA" id="ARBA00022448"/>
    </source>
</evidence>
<keyword evidence="6 12" id="KW-0812">Transmembrane</keyword>
<evidence type="ECO:0000313" key="15">
    <source>
        <dbReference type="Proteomes" id="UP000199527"/>
    </source>
</evidence>
<dbReference type="GO" id="GO:0015386">
    <property type="term" value="F:potassium:proton antiporter activity"/>
    <property type="evidence" value="ECO:0007669"/>
    <property type="project" value="TreeGrafter"/>
</dbReference>
<keyword evidence="5" id="KW-1003">Cell membrane</keyword>
<feature type="domain" description="Cation/H+ exchanger transmembrane" evidence="13">
    <location>
        <begin position="14"/>
        <end position="397"/>
    </location>
</feature>
<keyword evidence="10 12" id="KW-0472">Membrane</keyword>
<evidence type="ECO:0000256" key="4">
    <source>
        <dbReference type="ARBA" id="ARBA00022449"/>
    </source>
</evidence>
<sequence length="400" mass="42679">MLTTLGQLLALVGLAITGLLLGRVLHLERTLACLLVGFVAGLSLAYLPFDTGIRAHNLKELIFFIVLPVLIFEAAWHLKPGLLQQWLAPVLLLATLGVIISCLVTAALLYLGINHPQGFPWVAALLAGAILAATDPVAVVSQLRRLDAPQGLTTVFEGESLFNDASAVVLFSFILGFALDGGSPLSLSAITTFAKMFFGGLVAGGAVGVMAAWFARYSAAAPVTMVLMLFSAFGSFYLAEHLLHWSGILAVMACAIAFRISLNGIEHTIAAGASAGWEWLGLAFTSVLFVIMGLVITLDMFVERWLAMLIAVAAALVGRTLAVISCAWLTRGRRGGTLTLKWQLLLVWGGLRGAIAIALVLSLPVQLPYWWTIQAMVFGVVLFSLLVQGTSNARLLERLK</sequence>
<dbReference type="GO" id="GO:0098719">
    <property type="term" value="P:sodium ion import across plasma membrane"/>
    <property type="evidence" value="ECO:0007669"/>
    <property type="project" value="TreeGrafter"/>
</dbReference>
<keyword evidence="7 12" id="KW-1133">Transmembrane helix</keyword>
<dbReference type="PRINTS" id="PR01084">
    <property type="entry name" value="NAHEXCHNGR"/>
</dbReference>
<dbReference type="PANTHER" id="PTHR10110">
    <property type="entry name" value="SODIUM/HYDROGEN EXCHANGER"/>
    <property type="match status" value="1"/>
</dbReference>